<sequence length="192" mass="21733">MDQIKNQLQQFRQKLDGIEPLEKAEQATNVPKEYLTIVGTLVLFSLIFFSIGAGSMTSIVGFIYPAYKSLLAIESKVRGDDTQWLIYWVVYCFFSIIELFADMILYWIPFYYAFKLAFLLWCMLPQTRGATFLYEAFLKDFLKSQESKIDQALEDAKKTAKVIGHEVGSNVKEMVSGVAAAAASSEGDKKDD</sequence>
<gene>
    <name evidence="8" type="ORF">CTEN210_00999</name>
</gene>
<evidence type="ECO:0000256" key="2">
    <source>
        <dbReference type="ARBA" id="ARBA00008573"/>
    </source>
</evidence>
<evidence type="ECO:0000256" key="4">
    <source>
        <dbReference type="ARBA" id="ARBA00022989"/>
    </source>
</evidence>
<comment type="subcellular location">
    <subcellularLocation>
        <location evidence="1 6">Membrane</location>
        <topology evidence="1 6">Multi-pass membrane protein</topology>
    </subcellularLocation>
</comment>
<keyword evidence="4 7" id="KW-1133">Transmembrane helix</keyword>
<evidence type="ECO:0000256" key="7">
    <source>
        <dbReference type="SAM" id="Phobius"/>
    </source>
</evidence>
<dbReference type="AlphaFoldDB" id="A0AAD3GZ94"/>
<dbReference type="EMBL" id="BLLK01000020">
    <property type="protein sequence ID" value="GFH44525.1"/>
    <property type="molecule type" value="Genomic_DNA"/>
</dbReference>
<evidence type="ECO:0000256" key="6">
    <source>
        <dbReference type="RuleBase" id="RU362006"/>
    </source>
</evidence>
<feature type="transmembrane region" description="Helical" evidence="7">
    <location>
        <begin position="85"/>
        <end position="108"/>
    </location>
</feature>
<evidence type="ECO:0008006" key="10">
    <source>
        <dbReference type="Google" id="ProtNLM"/>
    </source>
</evidence>
<keyword evidence="3 7" id="KW-0812">Transmembrane</keyword>
<comment type="caution">
    <text evidence="8">The sequence shown here is derived from an EMBL/GenBank/DDBJ whole genome shotgun (WGS) entry which is preliminary data.</text>
</comment>
<dbReference type="PANTHER" id="PTHR12300:SF161">
    <property type="entry name" value="RECEPTOR EXPRESSION-ENHANCING PROTEIN"/>
    <property type="match status" value="1"/>
</dbReference>
<reference evidence="8 9" key="1">
    <citation type="journal article" date="2021" name="Sci. Rep.">
        <title>The genome of the diatom Chaetoceros tenuissimus carries an ancient integrated fragment of an extant virus.</title>
        <authorList>
            <person name="Hongo Y."/>
            <person name="Kimura K."/>
            <person name="Takaki Y."/>
            <person name="Yoshida Y."/>
            <person name="Baba S."/>
            <person name="Kobayashi G."/>
            <person name="Nagasaki K."/>
            <person name="Hano T."/>
            <person name="Tomaru Y."/>
        </authorList>
    </citation>
    <scope>NUCLEOTIDE SEQUENCE [LARGE SCALE GENOMIC DNA]</scope>
    <source>
        <strain evidence="8 9">NIES-3715</strain>
    </source>
</reference>
<comment type="similarity">
    <text evidence="2 6">Belongs to the DP1 family.</text>
</comment>
<keyword evidence="9" id="KW-1185">Reference proteome</keyword>
<evidence type="ECO:0000256" key="3">
    <source>
        <dbReference type="ARBA" id="ARBA00022692"/>
    </source>
</evidence>
<dbReference type="Proteomes" id="UP001054902">
    <property type="component" value="Unassembled WGS sequence"/>
</dbReference>
<feature type="transmembrane region" description="Helical" evidence="7">
    <location>
        <begin position="41"/>
        <end position="64"/>
    </location>
</feature>
<protein>
    <recommendedName>
        <fullName evidence="10">Receptor expression-enhancing protein</fullName>
    </recommendedName>
</protein>
<evidence type="ECO:0000256" key="1">
    <source>
        <dbReference type="ARBA" id="ARBA00004141"/>
    </source>
</evidence>
<evidence type="ECO:0000313" key="9">
    <source>
        <dbReference type="Proteomes" id="UP001054902"/>
    </source>
</evidence>
<evidence type="ECO:0000256" key="5">
    <source>
        <dbReference type="ARBA" id="ARBA00023136"/>
    </source>
</evidence>
<proteinExistence type="inferred from homology"/>
<organism evidence="8 9">
    <name type="scientific">Chaetoceros tenuissimus</name>
    <dbReference type="NCBI Taxonomy" id="426638"/>
    <lineage>
        <taxon>Eukaryota</taxon>
        <taxon>Sar</taxon>
        <taxon>Stramenopiles</taxon>
        <taxon>Ochrophyta</taxon>
        <taxon>Bacillariophyta</taxon>
        <taxon>Coscinodiscophyceae</taxon>
        <taxon>Chaetocerotophycidae</taxon>
        <taxon>Chaetocerotales</taxon>
        <taxon>Chaetocerotaceae</taxon>
        <taxon>Chaetoceros</taxon>
    </lineage>
</organism>
<dbReference type="PANTHER" id="PTHR12300">
    <property type="entry name" value="HVA22-LIKE PROTEINS"/>
    <property type="match status" value="1"/>
</dbReference>
<dbReference type="InterPro" id="IPR004345">
    <property type="entry name" value="TB2_DP1_HVA22"/>
</dbReference>
<evidence type="ECO:0000313" key="8">
    <source>
        <dbReference type="EMBL" id="GFH44525.1"/>
    </source>
</evidence>
<keyword evidence="5 7" id="KW-0472">Membrane</keyword>
<accession>A0AAD3GZ94</accession>
<dbReference type="Pfam" id="PF03134">
    <property type="entry name" value="TB2_DP1_HVA22"/>
    <property type="match status" value="1"/>
</dbReference>
<dbReference type="GO" id="GO:0016020">
    <property type="term" value="C:membrane"/>
    <property type="evidence" value="ECO:0007669"/>
    <property type="project" value="UniProtKB-SubCell"/>
</dbReference>
<name>A0AAD3GZ94_9STRA</name>